<reference evidence="1 2" key="1">
    <citation type="submission" date="2010-03" db="EMBL/GenBank/DDBJ databases">
        <title>Complete sequence of Sideroxydans lithotrophicus ES-1.</title>
        <authorList>
            <consortium name="US DOE Joint Genome Institute"/>
            <person name="Lucas S."/>
            <person name="Copeland A."/>
            <person name="Lapidus A."/>
            <person name="Cheng J.-F."/>
            <person name="Bruce D."/>
            <person name="Goodwin L."/>
            <person name="Pitluck S."/>
            <person name="Munk A.C."/>
            <person name="Detter J.C."/>
            <person name="Han C."/>
            <person name="Tapia R."/>
            <person name="Larimer F."/>
            <person name="Land M."/>
            <person name="Hauser L."/>
            <person name="Kyrpides N."/>
            <person name="Ivanova N."/>
            <person name="Emerson D."/>
            <person name="Woyke T."/>
        </authorList>
    </citation>
    <scope>NUCLEOTIDE SEQUENCE [LARGE SCALE GENOMIC DNA]</scope>
    <source>
        <strain evidence="1 2">ES-1</strain>
    </source>
</reference>
<dbReference type="STRING" id="580332.Slit_1890"/>
<dbReference type="HOGENOM" id="CLU_2234759_0_0_4"/>
<dbReference type="AlphaFoldDB" id="D5CT33"/>
<dbReference type="RefSeq" id="WP_013030017.1">
    <property type="nucleotide sequence ID" value="NC_013959.1"/>
</dbReference>
<keyword evidence="2" id="KW-1185">Reference proteome</keyword>
<name>D5CT33_SIDLE</name>
<organism evidence="1 2">
    <name type="scientific">Sideroxydans lithotrophicus (strain ES-1)</name>
    <dbReference type="NCBI Taxonomy" id="580332"/>
    <lineage>
        <taxon>Bacteria</taxon>
        <taxon>Pseudomonadati</taxon>
        <taxon>Pseudomonadota</taxon>
        <taxon>Betaproteobacteria</taxon>
        <taxon>Nitrosomonadales</taxon>
        <taxon>Gallionellaceae</taxon>
        <taxon>Sideroxydans</taxon>
    </lineage>
</organism>
<protein>
    <submittedName>
        <fullName evidence="1">Uncharacterized protein</fullName>
    </submittedName>
</protein>
<evidence type="ECO:0000313" key="1">
    <source>
        <dbReference type="EMBL" id="ADE12119.1"/>
    </source>
</evidence>
<dbReference type="OrthoDB" id="5196042at2"/>
<dbReference type="InterPro" id="IPR045384">
    <property type="entry name" value="DUF6527"/>
</dbReference>
<dbReference type="Proteomes" id="UP000001625">
    <property type="component" value="Chromosome"/>
</dbReference>
<accession>D5CT33</accession>
<sequence precursor="true">MRLVDLEPHWLTPDVFIFRNPTGGKDWLTCKRVAMSTRDQQRLVWGDHMDPRTKTEWVGKSVVLTTPDCAWRFEGNDFNTLTVTPSIDASASGNWHGFITNGEIK</sequence>
<dbReference type="KEGG" id="slt:Slit_1890"/>
<gene>
    <name evidence="1" type="ordered locus">Slit_1890</name>
</gene>
<proteinExistence type="predicted"/>
<dbReference type="EMBL" id="CP001965">
    <property type="protein sequence ID" value="ADE12119.1"/>
    <property type="molecule type" value="Genomic_DNA"/>
</dbReference>
<evidence type="ECO:0000313" key="2">
    <source>
        <dbReference type="Proteomes" id="UP000001625"/>
    </source>
</evidence>
<dbReference type="Pfam" id="PF20137">
    <property type="entry name" value="BubE"/>
    <property type="match status" value="1"/>
</dbReference>